<proteinExistence type="predicted"/>
<feature type="transmembrane region" description="Helical" evidence="2">
    <location>
        <begin position="162"/>
        <end position="181"/>
    </location>
</feature>
<feature type="transmembrane region" description="Helical" evidence="2">
    <location>
        <begin position="232"/>
        <end position="253"/>
    </location>
</feature>
<feature type="transmembrane region" description="Helical" evidence="2">
    <location>
        <begin position="74"/>
        <end position="97"/>
    </location>
</feature>
<feature type="transmembrane region" description="Helical" evidence="2">
    <location>
        <begin position="187"/>
        <end position="211"/>
    </location>
</feature>
<evidence type="ECO:0000313" key="4">
    <source>
        <dbReference type="Proteomes" id="UP000593765"/>
    </source>
</evidence>
<keyword evidence="4" id="KW-1185">Reference proteome</keyword>
<organism evidence="3 4">
    <name type="scientific">Humisphaera borealis</name>
    <dbReference type="NCBI Taxonomy" id="2807512"/>
    <lineage>
        <taxon>Bacteria</taxon>
        <taxon>Pseudomonadati</taxon>
        <taxon>Planctomycetota</taxon>
        <taxon>Phycisphaerae</taxon>
        <taxon>Tepidisphaerales</taxon>
        <taxon>Tepidisphaeraceae</taxon>
        <taxon>Humisphaera</taxon>
    </lineage>
</organism>
<accession>A0A7M2WTW0</accession>
<feature type="compositionally biased region" description="Pro residues" evidence="1">
    <location>
        <begin position="322"/>
        <end position="334"/>
    </location>
</feature>
<reference evidence="3 4" key="1">
    <citation type="submission" date="2020-10" db="EMBL/GenBank/DDBJ databases">
        <title>Wide distribution of Phycisphaera-like planctomycetes from WD2101 soil group in peatlands and genome analysis of the first cultivated representative.</title>
        <authorList>
            <person name="Dedysh S.N."/>
            <person name="Beletsky A.V."/>
            <person name="Ivanova A."/>
            <person name="Kulichevskaya I.S."/>
            <person name="Suzina N.E."/>
            <person name="Philippov D.A."/>
            <person name="Rakitin A.L."/>
            <person name="Mardanov A.V."/>
            <person name="Ravin N.V."/>
        </authorList>
    </citation>
    <scope>NUCLEOTIDE SEQUENCE [LARGE SCALE GENOMIC DNA]</scope>
    <source>
        <strain evidence="3 4">M1803</strain>
    </source>
</reference>
<dbReference type="Proteomes" id="UP000593765">
    <property type="component" value="Chromosome"/>
</dbReference>
<keyword evidence="2" id="KW-0472">Membrane</keyword>
<feature type="transmembrane region" description="Helical" evidence="2">
    <location>
        <begin position="268"/>
        <end position="295"/>
    </location>
</feature>
<protein>
    <submittedName>
        <fullName evidence="3">Uncharacterized protein</fullName>
    </submittedName>
</protein>
<feature type="region of interest" description="Disordered" evidence="1">
    <location>
        <begin position="313"/>
        <end position="334"/>
    </location>
</feature>
<name>A0A7M2WTW0_9BACT</name>
<evidence type="ECO:0000256" key="2">
    <source>
        <dbReference type="SAM" id="Phobius"/>
    </source>
</evidence>
<dbReference type="EMBL" id="CP063458">
    <property type="protein sequence ID" value="QOV88957.1"/>
    <property type="molecule type" value="Genomic_DNA"/>
</dbReference>
<feature type="transmembrane region" description="Helical" evidence="2">
    <location>
        <begin position="117"/>
        <end position="141"/>
    </location>
</feature>
<keyword evidence="2" id="KW-1133">Transmembrane helix</keyword>
<gene>
    <name evidence="3" type="ORF">IPV69_22450</name>
</gene>
<dbReference type="RefSeq" id="WP_206291968.1">
    <property type="nucleotide sequence ID" value="NZ_CP063458.1"/>
</dbReference>
<dbReference type="KEGG" id="hbs:IPV69_22450"/>
<evidence type="ECO:0000313" key="3">
    <source>
        <dbReference type="EMBL" id="QOV88957.1"/>
    </source>
</evidence>
<keyword evidence="2" id="KW-0812">Transmembrane</keyword>
<sequence length="334" mass="34942">MTLGYYSPTGQDASGYVMQPIPCRGCGQALQGLHEAHRCPQCGIPAGRSVQPGILRFAPPTWLGVVRSGLLLEFWTIITIIVLSVIGIAGGIVWVMGAFKSSKGPPDFQAMMGRSPLITVAIPIIGVIVSGLLTYGIWLITTPEPQPGAAYEGPKTRQTARGLALFSFAISATSVVIQMAGLLGDPIVVGVVQSVATLVSASSFVALLLVLAELSAYVPDIKLAARARTTGWCGGIGMAVMGAMQVLTAVMVGDGRQFASRGTPPGGAFMVAGCFNALVGLFVVVCYIIYLVTLYQVAGRVRQAKDYSQSILQQPKGQAPVPAQPVSPMPPQEL</sequence>
<dbReference type="AlphaFoldDB" id="A0A7M2WTW0"/>
<evidence type="ECO:0000256" key="1">
    <source>
        <dbReference type="SAM" id="MobiDB-lite"/>
    </source>
</evidence>